<dbReference type="Gene3D" id="3.40.50.2300">
    <property type="match status" value="1"/>
</dbReference>
<dbReference type="Pfam" id="PF00072">
    <property type="entry name" value="Response_reg"/>
    <property type="match status" value="1"/>
</dbReference>
<sequence length="321" mass="35556">MKILVVDDSRSQTMLLGGILRGAGYEDIVEAHDAVSALNVLEGGVGENGDSDVDLILMDIVMPEIDGIEATKRLKADERFRDVPVIMVTVRDEVASLERALEAGANDYISKPVNRLELCARVRSVLRLKEEIDRRKARERELEALTERLSQLSNQDGLTAVSNRRRFEEVFDKEWLRARREGMPLALLMIDIDFFKDYNDTYGHLKGDCCLKAVAEAICMVLKRPGDFVARYGGEEFVVILPGTDEAGAMSIAEEIRLNVHSLGIEHASSSVADRVTVSVGAASVMPRPDVAAKSLLLASDRALYQAKTNGRNRVEKREVV</sequence>
<evidence type="ECO:0000313" key="4">
    <source>
        <dbReference type="EMBL" id="KUG29388.1"/>
    </source>
</evidence>
<evidence type="ECO:0000259" key="2">
    <source>
        <dbReference type="PROSITE" id="PS50110"/>
    </source>
</evidence>
<evidence type="ECO:0000259" key="3">
    <source>
        <dbReference type="PROSITE" id="PS50887"/>
    </source>
</evidence>
<dbReference type="CDD" id="cd01949">
    <property type="entry name" value="GGDEF"/>
    <property type="match status" value="1"/>
</dbReference>
<dbReference type="Gene3D" id="3.30.70.270">
    <property type="match status" value="1"/>
</dbReference>
<dbReference type="SUPFAM" id="SSF55073">
    <property type="entry name" value="Nucleotide cyclase"/>
    <property type="match status" value="1"/>
</dbReference>
<dbReference type="SMART" id="SM00448">
    <property type="entry name" value="REC"/>
    <property type="match status" value="1"/>
</dbReference>
<dbReference type="Pfam" id="PF00990">
    <property type="entry name" value="GGDEF"/>
    <property type="match status" value="1"/>
</dbReference>
<organism evidence="4">
    <name type="scientific">hydrocarbon metagenome</name>
    <dbReference type="NCBI Taxonomy" id="938273"/>
    <lineage>
        <taxon>unclassified sequences</taxon>
        <taxon>metagenomes</taxon>
        <taxon>ecological metagenomes</taxon>
    </lineage>
</organism>
<dbReference type="InterPro" id="IPR001789">
    <property type="entry name" value="Sig_transdc_resp-reg_receiver"/>
</dbReference>
<dbReference type="InterPro" id="IPR011006">
    <property type="entry name" value="CheY-like_superfamily"/>
</dbReference>
<dbReference type="FunFam" id="3.30.70.270:FF:000001">
    <property type="entry name" value="Diguanylate cyclase domain protein"/>
    <property type="match status" value="1"/>
</dbReference>
<dbReference type="AlphaFoldDB" id="A0A0W8G8M8"/>
<feature type="domain" description="GGDEF" evidence="3">
    <location>
        <begin position="183"/>
        <end position="320"/>
    </location>
</feature>
<protein>
    <submittedName>
        <fullName evidence="4">Uncharacterized protein</fullName>
    </submittedName>
</protein>
<dbReference type="PANTHER" id="PTHR45138">
    <property type="entry name" value="REGULATORY COMPONENTS OF SENSORY TRANSDUCTION SYSTEM"/>
    <property type="match status" value="1"/>
</dbReference>
<accession>A0A0W8G8M8</accession>
<dbReference type="GO" id="GO:0043709">
    <property type="term" value="P:cell adhesion involved in single-species biofilm formation"/>
    <property type="evidence" value="ECO:0007669"/>
    <property type="project" value="TreeGrafter"/>
</dbReference>
<comment type="caution">
    <text evidence="4">The sequence shown here is derived from an EMBL/GenBank/DDBJ whole genome shotgun (WGS) entry which is preliminary data.</text>
</comment>
<feature type="domain" description="Response regulatory" evidence="2">
    <location>
        <begin position="2"/>
        <end position="126"/>
    </location>
</feature>
<proteinExistence type="predicted"/>
<dbReference type="InterPro" id="IPR029787">
    <property type="entry name" value="Nucleotide_cyclase"/>
</dbReference>
<dbReference type="NCBIfam" id="TIGR00254">
    <property type="entry name" value="GGDEF"/>
    <property type="match status" value="1"/>
</dbReference>
<dbReference type="PROSITE" id="PS50887">
    <property type="entry name" value="GGDEF"/>
    <property type="match status" value="1"/>
</dbReference>
<gene>
    <name evidence="4" type="ORF">ASZ90_000717</name>
</gene>
<dbReference type="EMBL" id="LNQE01000091">
    <property type="protein sequence ID" value="KUG29388.1"/>
    <property type="molecule type" value="Genomic_DNA"/>
</dbReference>
<keyword evidence="1" id="KW-0175">Coiled coil</keyword>
<dbReference type="GO" id="GO:1902201">
    <property type="term" value="P:negative regulation of bacterial-type flagellum-dependent cell motility"/>
    <property type="evidence" value="ECO:0007669"/>
    <property type="project" value="TreeGrafter"/>
</dbReference>
<dbReference type="SUPFAM" id="SSF52172">
    <property type="entry name" value="CheY-like"/>
    <property type="match status" value="1"/>
</dbReference>
<dbReference type="SMART" id="SM00267">
    <property type="entry name" value="GGDEF"/>
    <property type="match status" value="1"/>
</dbReference>
<dbReference type="InterPro" id="IPR050469">
    <property type="entry name" value="Diguanylate_Cyclase"/>
</dbReference>
<dbReference type="GO" id="GO:0052621">
    <property type="term" value="F:diguanylate cyclase activity"/>
    <property type="evidence" value="ECO:0007669"/>
    <property type="project" value="TreeGrafter"/>
</dbReference>
<dbReference type="PROSITE" id="PS50110">
    <property type="entry name" value="RESPONSE_REGULATORY"/>
    <property type="match status" value="1"/>
</dbReference>
<dbReference type="InterPro" id="IPR000160">
    <property type="entry name" value="GGDEF_dom"/>
</dbReference>
<name>A0A0W8G8M8_9ZZZZ</name>
<evidence type="ECO:0000256" key="1">
    <source>
        <dbReference type="SAM" id="Coils"/>
    </source>
</evidence>
<dbReference type="PANTHER" id="PTHR45138:SF9">
    <property type="entry name" value="DIGUANYLATE CYCLASE DGCM-RELATED"/>
    <property type="match status" value="1"/>
</dbReference>
<reference evidence="4" key="1">
    <citation type="journal article" date="2015" name="Proc. Natl. Acad. Sci. U.S.A.">
        <title>Networks of energetic and metabolic interactions define dynamics in microbial communities.</title>
        <authorList>
            <person name="Embree M."/>
            <person name="Liu J.K."/>
            <person name="Al-Bassam M.M."/>
            <person name="Zengler K."/>
        </authorList>
    </citation>
    <scope>NUCLEOTIDE SEQUENCE</scope>
</reference>
<dbReference type="GO" id="GO:0000160">
    <property type="term" value="P:phosphorelay signal transduction system"/>
    <property type="evidence" value="ECO:0007669"/>
    <property type="project" value="InterPro"/>
</dbReference>
<dbReference type="InterPro" id="IPR043128">
    <property type="entry name" value="Rev_trsase/Diguanyl_cyclase"/>
</dbReference>
<dbReference type="GO" id="GO:0005886">
    <property type="term" value="C:plasma membrane"/>
    <property type="evidence" value="ECO:0007669"/>
    <property type="project" value="TreeGrafter"/>
</dbReference>
<feature type="coiled-coil region" evidence="1">
    <location>
        <begin position="125"/>
        <end position="155"/>
    </location>
</feature>